<name>A0ABV8A9D0_9DEIO</name>
<accession>A0ABV8A9D0</accession>
<reference evidence="3" key="1">
    <citation type="journal article" date="2019" name="Int. J. Syst. Evol. Microbiol.">
        <title>The Global Catalogue of Microorganisms (GCM) 10K type strain sequencing project: providing services to taxonomists for standard genome sequencing and annotation.</title>
        <authorList>
            <consortium name="The Broad Institute Genomics Platform"/>
            <consortium name="The Broad Institute Genome Sequencing Center for Infectious Disease"/>
            <person name="Wu L."/>
            <person name="Ma J."/>
        </authorList>
    </citation>
    <scope>NUCLEOTIDE SEQUENCE [LARGE SCALE GENOMIC DNA]</scope>
    <source>
        <strain evidence="3">CCTCC AB 2013263</strain>
    </source>
</reference>
<dbReference type="RefSeq" id="WP_380077068.1">
    <property type="nucleotide sequence ID" value="NZ_JBHRZF010000098.1"/>
</dbReference>
<dbReference type="EMBL" id="JBHRZF010000098">
    <property type="protein sequence ID" value="MFC3860792.1"/>
    <property type="molecule type" value="Genomic_DNA"/>
</dbReference>
<keyword evidence="3" id="KW-1185">Reference proteome</keyword>
<dbReference type="Gene3D" id="1.10.10.60">
    <property type="entry name" value="Homeodomain-like"/>
    <property type="match status" value="1"/>
</dbReference>
<evidence type="ECO:0000313" key="3">
    <source>
        <dbReference type="Proteomes" id="UP001595748"/>
    </source>
</evidence>
<protein>
    <submittedName>
        <fullName evidence="2">Helix-turn-helix domain-containing protein</fullName>
    </submittedName>
</protein>
<feature type="domain" description="Transposase IS30-like HTH" evidence="1">
    <location>
        <begin position="126"/>
        <end position="165"/>
    </location>
</feature>
<organism evidence="2 3">
    <name type="scientific">Deinococcus antarcticus</name>
    <dbReference type="NCBI Taxonomy" id="1298767"/>
    <lineage>
        <taxon>Bacteria</taxon>
        <taxon>Thermotogati</taxon>
        <taxon>Deinococcota</taxon>
        <taxon>Deinococci</taxon>
        <taxon>Deinococcales</taxon>
        <taxon>Deinococcaceae</taxon>
        <taxon>Deinococcus</taxon>
    </lineage>
</organism>
<gene>
    <name evidence="2" type="ORF">ACFOPQ_08450</name>
</gene>
<dbReference type="Pfam" id="PF13936">
    <property type="entry name" value="HTH_38"/>
    <property type="match status" value="1"/>
</dbReference>
<proteinExistence type="predicted"/>
<dbReference type="SUPFAM" id="SSF46689">
    <property type="entry name" value="Homeodomain-like"/>
    <property type="match status" value="1"/>
</dbReference>
<sequence length="260" mass="29739">MSKWKTVQVNFNPDELEVVQEAAKRAGMDVEVYIKNAALINGRGAPSKRTGHELVWIYREAASRGHVWTEKELREKQLPLYWSEAWVRQRLAEGCTVSQIAVLSHSPKTTVTNHLSTHFNIDSGKRHLSETDIQTIRERFQSGESRRKIAEDLGVSNATIGKHLKGLPTEYERLEREARRLRGQTLHDRTPVSSSVDRESNWTDRLFAERIQLIETWPTSTAVIADRVFSGNRSVAKDWTQKMVKGGRLVRLRGCLKRLG</sequence>
<evidence type="ECO:0000313" key="2">
    <source>
        <dbReference type="EMBL" id="MFC3860792.1"/>
    </source>
</evidence>
<dbReference type="Proteomes" id="UP001595748">
    <property type="component" value="Unassembled WGS sequence"/>
</dbReference>
<dbReference type="InterPro" id="IPR025246">
    <property type="entry name" value="IS30-like_HTH"/>
</dbReference>
<evidence type="ECO:0000259" key="1">
    <source>
        <dbReference type="Pfam" id="PF13936"/>
    </source>
</evidence>
<comment type="caution">
    <text evidence="2">The sequence shown here is derived from an EMBL/GenBank/DDBJ whole genome shotgun (WGS) entry which is preliminary data.</text>
</comment>
<dbReference type="InterPro" id="IPR009057">
    <property type="entry name" value="Homeodomain-like_sf"/>
</dbReference>